<dbReference type="HOGENOM" id="CLU_1178521_0_0_5"/>
<dbReference type="KEGG" id="paca:ID47_02225"/>
<dbReference type="eggNOG" id="ENOG5031GZK">
    <property type="taxonomic scope" value="Bacteria"/>
</dbReference>
<dbReference type="RefSeq" id="WP_038463343.1">
    <property type="nucleotide sequence ID" value="NZ_CP008941.1"/>
</dbReference>
<reference evidence="1 2" key="1">
    <citation type="submission" date="2014-07" db="EMBL/GenBank/DDBJ databases">
        <title>Comparative genomic insights into amoeba endosymbionts belonging to the families of Holosporaceae and Candidatus Midichloriaceae within Rickettsiales.</title>
        <authorList>
            <person name="Wang Z."/>
            <person name="Wu M."/>
        </authorList>
    </citation>
    <scope>NUCLEOTIDE SEQUENCE [LARGE SCALE GENOMIC DNA]</scope>
    <source>
        <strain evidence="1">PRA3</strain>
    </source>
</reference>
<keyword evidence="2" id="KW-1185">Reference proteome</keyword>
<dbReference type="Proteomes" id="UP000028926">
    <property type="component" value="Chromosome"/>
</dbReference>
<name>A0A077AYK8_9PROT</name>
<sequence length="235" mass="26067">MKLILLKKGLAEIIEDDNHTVCKVGQSQRILLCLQGYIGGINIDGNIFNGNGGEVLIDVHGFSTRCNEIVTDYIAGLDEGHPLFQAITGMVLYSNVNVAALSGLLDNIRQQWRNAATRVFARNDDNIRNAQAAIDRHFQQYYDLLEGLNVDDRLNNFMGDINAEINAAFYHDAPDVAQPLQAQAPVVHPLQPPATQQRAVPQLAAVQQQPQYRVGEVVIMNGVTHRWNGTKLVRM</sequence>
<proteinExistence type="predicted"/>
<dbReference type="AlphaFoldDB" id="A0A077AYK8"/>
<evidence type="ECO:0000313" key="1">
    <source>
        <dbReference type="EMBL" id="AIK95805.1"/>
    </source>
</evidence>
<gene>
    <name evidence="1" type="ORF">ID47_02225</name>
</gene>
<dbReference type="OrthoDB" id="9984916at2"/>
<protein>
    <submittedName>
        <fullName evidence="1">Uncharacterized protein</fullName>
    </submittedName>
</protein>
<dbReference type="EMBL" id="CP008941">
    <property type="protein sequence ID" value="AIK95805.1"/>
    <property type="molecule type" value="Genomic_DNA"/>
</dbReference>
<evidence type="ECO:0000313" key="2">
    <source>
        <dbReference type="Proteomes" id="UP000028926"/>
    </source>
</evidence>
<accession>A0A077AYK8</accession>
<organism evidence="1 2">
    <name type="scientific">Candidatus Odyssella acanthamoebae</name>
    <dbReference type="NCBI Taxonomy" id="91604"/>
    <lineage>
        <taxon>Bacteria</taxon>
        <taxon>Pseudomonadati</taxon>
        <taxon>Pseudomonadota</taxon>
        <taxon>Alphaproteobacteria</taxon>
        <taxon>Holosporales</taxon>
        <taxon>Candidatus Paracaedibacteraceae</taxon>
        <taxon>Candidatus Odyssella</taxon>
    </lineage>
</organism>